<dbReference type="Pfam" id="PF12275">
    <property type="entry name" value="DUF3616"/>
    <property type="match status" value="1"/>
</dbReference>
<evidence type="ECO:0000313" key="3">
    <source>
        <dbReference type="EMBL" id="MET3690587.1"/>
    </source>
</evidence>
<name>A0ABV2KYE0_9HYPH</name>
<feature type="signal peptide" evidence="1">
    <location>
        <begin position="1"/>
        <end position="26"/>
    </location>
</feature>
<feature type="chain" id="PRO_5045689380" description="DUF3616 domain-containing protein" evidence="1">
    <location>
        <begin position="27"/>
        <end position="368"/>
    </location>
</feature>
<dbReference type="SUPFAM" id="SSF82171">
    <property type="entry name" value="DPP6 N-terminal domain-like"/>
    <property type="match status" value="1"/>
</dbReference>
<organism evidence="3 4">
    <name type="scientific">Methylobacterium goesingense</name>
    <dbReference type="NCBI Taxonomy" id="243690"/>
    <lineage>
        <taxon>Bacteria</taxon>
        <taxon>Pseudomonadati</taxon>
        <taxon>Pseudomonadota</taxon>
        <taxon>Alphaproteobacteria</taxon>
        <taxon>Hyphomicrobiales</taxon>
        <taxon>Methylobacteriaceae</taxon>
        <taxon>Methylobacterium</taxon>
    </lineage>
</organism>
<dbReference type="RefSeq" id="WP_238279221.1">
    <property type="nucleotide sequence ID" value="NZ_BPQL01000053.1"/>
</dbReference>
<keyword evidence="4" id="KW-1185">Reference proteome</keyword>
<protein>
    <recommendedName>
        <fullName evidence="2">DUF3616 domain-containing protein</fullName>
    </recommendedName>
</protein>
<dbReference type="Proteomes" id="UP001549145">
    <property type="component" value="Unassembled WGS sequence"/>
</dbReference>
<comment type="caution">
    <text evidence="3">The sequence shown here is derived from an EMBL/GenBank/DDBJ whole genome shotgun (WGS) entry which is preliminary data.</text>
</comment>
<reference evidence="3 4" key="1">
    <citation type="submission" date="2024-06" db="EMBL/GenBank/DDBJ databases">
        <title>Genomic Encyclopedia of Type Strains, Phase IV (KMG-IV): sequencing the most valuable type-strain genomes for metagenomic binning, comparative biology and taxonomic classification.</title>
        <authorList>
            <person name="Goeker M."/>
        </authorList>
    </citation>
    <scope>NUCLEOTIDE SEQUENCE [LARGE SCALE GENOMIC DNA]</scope>
    <source>
        <strain evidence="3 4">DSM 21331</strain>
    </source>
</reference>
<proteinExistence type="predicted"/>
<dbReference type="EMBL" id="JBEPMM010000001">
    <property type="protein sequence ID" value="MET3690587.1"/>
    <property type="molecule type" value="Genomic_DNA"/>
</dbReference>
<evidence type="ECO:0000256" key="1">
    <source>
        <dbReference type="SAM" id="SignalP"/>
    </source>
</evidence>
<feature type="domain" description="DUF3616" evidence="2">
    <location>
        <begin position="213"/>
        <end position="292"/>
    </location>
</feature>
<accession>A0ABV2KYE0</accession>
<keyword evidence="1" id="KW-0732">Signal</keyword>
<evidence type="ECO:0000313" key="4">
    <source>
        <dbReference type="Proteomes" id="UP001549145"/>
    </source>
</evidence>
<gene>
    <name evidence="3" type="ORF">ABID43_000106</name>
</gene>
<evidence type="ECO:0000259" key="2">
    <source>
        <dbReference type="Pfam" id="PF12275"/>
    </source>
</evidence>
<sequence length="368" mass="38427">MTTRPGRRTALALAALGIALSTPGLAAETAPTPFTVTRDFEGETTGDRAYDLSGMACRPAEADGTRLCVVVNDENRGAQFARLGATTLTPGATAYDLGTAPAPDIRGTPPAQSRCSGGPGKFNQLDGEAVAYAEPYFYVTGSHGCTRGKRKYKLSSMILTRLRPNAGGTAAVETVSTYRLFDALMAAGPVRDFVLRDLEFDWNDRPPEGTPQPNGLNIEGLAVVGGRLYAGLRAPSLDGRAFLVSVPVEALFAEGNATLTADVTTIPLAAGPDAGIRDLTILPDGRMLVLTGSSRNGLPVPYRLYLAELPTGTLTPVATIAPVRGENEAGKRIDGKAEAVVPLGPGRVLVLFDSLLNGAPHAYAVPLP</sequence>
<dbReference type="InterPro" id="IPR022060">
    <property type="entry name" value="DUF3616"/>
</dbReference>